<reference evidence="4 5" key="1">
    <citation type="submission" date="2021-12" db="EMBL/GenBank/DDBJ databases">
        <title>Discovery of the Pendulisporaceae a myxobacterial family with distinct sporulation behavior and unique specialized metabolism.</title>
        <authorList>
            <person name="Garcia R."/>
            <person name="Popoff A."/>
            <person name="Bader C.D."/>
            <person name="Loehr J."/>
            <person name="Walesch S."/>
            <person name="Walt C."/>
            <person name="Boldt J."/>
            <person name="Bunk B."/>
            <person name="Haeckl F.J.F.P.J."/>
            <person name="Gunesch A.P."/>
            <person name="Birkelbach J."/>
            <person name="Nuebel U."/>
            <person name="Pietschmann T."/>
            <person name="Bach T."/>
            <person name="Mueller R."/>
        </authorList>
    </citation>
    <scope>NUCLEOTIDE SEQUENCE [LARGE SCALE GENOMIC DNA]</scope>
    <source>
        <strain evidence="4 5">MSr12523</strain>
    </source>
</reference>
<keyword evidence="5" id="KW-1185">Reference proteome</keyword>
<dbReference type="Proteomes" id="UP001379533">
    <property type="component" value="Chromosome"/>
</dbReference>
<dbReference type="EMBL" id="CP089982">
    <property type="protein sequence ID" value="WXA91664.1"/>
    <property type="molecule type" value="Genomic_DNA"/>
</dbReference>
<dbReference type="Pfam" id="PF25023">
    <property type="entry name" value="TEN_YD-shell"/>
    <property type="match status" value="1"/>
</dbReference>
<dbReference type="RefSeq" id="WP_394842285.1">
    <property type="nucleotide sequence ID" value="NZ_CP089982.1"/>
</dbReference>
<dbReference type="InterPro" id="IPR022385">
    <property type="entry name" value="Rhs_assc_core"/>
</dbReference>
<dbReference type="InterPro" id="IPR050708">
    <property type="entry name" value="T6SS_VgrG/RHS"/>
</dbReference>
<dbReference type="InterPro" id="IPR056823">
    <property type="entry name" value="TEN-like_YD-shell"/>
</dbReference>
<organism evidence="4 5">
    <name type="scientific">Pendulispora brunnea</name>
    <dbReference type="NCBI Taxonomy" id="2905690"/>
    <lineage>
        <taxon>Bacteria</taxon>
        <taxon>Pseudomonadati</taxon>
        <taxon>Myxococcota</taxon>
        <taxon>Myxococcia</taxon>
        <taxon>Myxococcales</taxon>
        <taxon>Sorangiineae</taxon>
        <taxon>Pendulisporaceae</taxon>
        <taxon>Pendulispora</taxon>
    </lineage>
</organism>
<dbReference type="NCBIfam" id="TIGR03696">
    <property type="entry name" value="Rhs_assc_core"/>
    <property type="match status" value="1"/>
</dbReference>
<accession>A0ABZ2JYW0</accession>
<feature type="region of interest" description="Disordered" evidence="2">
    <location>
        <begin position="145"/>
        <end position="243"/>
    </location>
</feature>
<feature type="domain" description="Teneurin-like YD-shell" evidence="3">
    <location>
        <begin position="43"/>
        <end position="132"/>
    </location>
</feature>
<keyword evidence="1" id="KW-0677">Repeat</keyword>
<proteinExistence type="predicted"/>
<evidence type="ECO:0000256" key="2">
    <source>
        <dbReference type="SAM" id="MobiDB-lite"/>
    </source>
</evidence>
<dbReference type="PANTHER" id="PTHR32305:SF15">
    <property type="entry name" value="PROTEIN RHSA-RELATED"/>
    <property type="match status" value="1"/>
</dbReference>
<dbReference type="PANTHER" id="PTHR32305">
    <property type="match status" value="1"/>
</dbReference>
<name>A0ABZ2JYW0_9BACT</name>
<evidence type="ECO:0000259" key="3">
    <source>
        <dbReference type="Pfam" id="PF25023"/>
    </source>
</evidence>
<feature type="compositionally biased region" description="Gly residues" evidence="2">
    <location>
        <begin position="145"/>
        <end position="155"/>
    </location>
</feature>
<dbReference type="Gene3D" id="2.180.10.10">
    <property type="entry name" value="RHS repeat-associated core"/>
    <property type="match status" value="1"/>
</dbReference>
<evidence type="ECO:0000256" key="1">
    <source>
        <dbReference type="ARBA" id="ARBA00022737"/>
    </source>
</evidence>
<protein>
    <submittedName>
        <fullName evidence="4">RHS repeat-associated core domain-containing protein</fullName>
    </submittedName>
</protein>
<evidence type="ECO:0000313" key="5">
    <source>
        <dbReference type="Proteomes" id="UP001379533"/>
    </source>
</evidence>
<evidence type="ECO:0000313" key="4">
    <source>
        <dbReference type="EMBL" id="WXA91664.1"/>
    </source>
</evidence>
<gene>
    <name evidence="4" type="ORF">LZC95_35085</name>
</gene>
<sequence length="285" mass="29677">MAERTGCTSASDDAADVTCTWRSLIASARHAGLDSEQYLRDLCSVRFVVNAAGTGTTPAQALDYDAWGRVSSDTVPGFQPFGFAGGIYDPDTGLVHLGAREYDPETGTWIQRDPLRFGGGVNLYAYASNNPVGFVDPTGLLPCEGQGGASGGGGSSASYGDDPFGPPRPPGIQTPNWPGWHQGSGGGSSREPSHVPSGPTEIPSGPTEIPSEPSDDGSLGSEPRPPTSPSTGAEGDGDSSPGVSVQVRMCKPCLCWRSSGDKIPYKNQTPQTCKQICFPDYAECK</sequence>